<sequence>MVLSPTARWLLRAAAVGVLTFIYVPLAVVLLNSFSASATFAWPPPGLTLRWWQVAASNEGVRTAVLTSVQVAVLATVVAVVLGTLASMALVRYEFFGRDAVSLLVVLPIALPGIVTGIALNTLFTGFLGGLTFLTLVIGHATFCIVVVVNNASARLRRMSGTVEEASMDLGATPWTTWLLVTFPALRGALLAGALLAFALSFDEIVVTTFTAGPGLQTLPLWIFQNLFRPNQSPIVNVAAAVLVLVSVLPVYLANRLSGDTAGTTTK</sequence>
<feature type="transmembrane region" description="Helical" evidence="8">
    <location>
        <begin position="103"/>
        <end position="124"/>
    </location>
</feature>
<dbReference type="InterPro" id="IPR035906">
    <property type="entry name" value="MetI-like_sf"/>
</dbReference>
<dbReference type="Pfam" id="PF00528">
    <property type="entry name" value="BPD_transp_1"/>
    <property type="match status" value="1"/>
</dbReference>
<dbReference type="InterPro" id="IPR000515">
    <property type="entry name" value="MetI-like"/>
</dbReference>
<keyword evidence="3 8" id="KW-0813">Transport</keyword>
<accession>A0ABU2NHG2</accession>
<comment type="subcellular location">
    <subcellularLocation>
        <location evidence="1 8">Cell membrane</location>
        <topology evidence="1 8">Multi-pass membrane protein</topology>
    </subcellularLocation>
</comment>
<dbReference type="PANTHER" id="PTHR43848:SF2">
    <property type="entry name" value="PUTRESCINE TRANSPORT SYSTEM PERMEASE PROTEIN POTI"/>
    <property type="match status" value="1"/>
</dbReference>
<reference evidence="11" key="1">
    <citation type="submission" date="2023-07" db="EMBL/GenBank/DDBJ databases">
        <title>30 novel species of actinomycetes from the DSMZ collection.</title>
        <authorList>
            <person name="Nouioui I."/>
        </authorList>
    </citation>
    <scope>NUCLEOTIDE SEQUENCE [LARGE SCALE GENOMIC DNA]</scope>
    <source>
        <strain evidence="11">DSM 45834</strain>
    </source>
</reference>
<dbReference type="PANTHER" id="PTHR43848">
    <property type="entry name" value="PUTRESCINE TRANSPORT SYSTEM PERMEASE PROTEIN POTI"/>
    <property type="match status" value="1"/>
</dbReference>
<evidence type="ECO:0000256" key="2">
    <source>
        <dbReference type="ARBA" id="ARBA00007069"/>
    </source>
</evidence>
<dbReference type="RefSeq" id="WP_311559722.1">
    <property type="nucleotide sequence ID" value="NZ_JAVREJ010000027.1"/>
</dbReference>
<evidence type="ECO:0000313" key="10">
    <source>
        <dbReference type="EMBL" id="MDT0353206.1"/>
    </source>
</evidence>
<evidence type="ECO:0000256" key="8">
    <source>
        <dbReference type="RuleBase" id="RU363032"/>
    </source>
</evidence>
<keyword evidence="7 8" id="KW-0472">Membrane</keyword>
<dbReference type="InterPro" id="IPR051789">
    <property type="entry name" value="Bact_Polyamine_Transport"/>
</dbReference>
<dbReference type="CDD" id="cd06261">
    <property type="entry name" value="TM_PBP2"/>
    <property type="match status" value="1"/>
</dbReference>
<keyword evidence="4" id="KW-1003">Cell membrane</keyword>
<evidence type="ECO:0000256" key="5">
    <source>
        <dbReference type="ARBA" id="ARBA00022692"/>
    </source>
</evidence>
<evidence type="ECO:0000313" key="11">
    <source>
        <dbReference type="Proteomes" id="UP001183202"/>
    </source>
</evidence>
<organism evidence="10 11">
    <name type="scientific">Pseudonocardia charpentierae</name>
    <dbReference type="NCBI Taxonomy" id="3075545"/>
    <lineage>
        <taxon>Bacteria</taxon>
        <taxon>Bacillati</taxon>
        <taxon>Actinomycetota</taxon>
        <taxon>Actinomycetes</taxon>
        <taxon>Pseudonocardiales</taxon>
        <taxon>Pseudonocardiaceae</taxon>
        <taxon>Pseudonocardia</taxon>
    </lineage>
</organism>
<evidence type="ECO:0000256" key="3">
    <source>
        <dbReference type="ARBA" id="ARBA00022448"/>
    </source>
</evidence>
<feature type="transmembrane region" description="Helical" evidence="8">
    <location>
        <begin position="130"/>
        <end position="149"/>
    </location>
</feature>
<keyword evidence="11" id="KW-1185">Reference proteome</keyword>
<dbReference type="SUPFAM" id="SSF161098">
    <property type="entry name" value="MetI-like"/>
    <property type="match status" value="1"/>
</dbReference>
<evidence type="ECO:0000256" key="4">
    <source>
        <dbReference type="ARBA" id="ARBA00022475"/>
    </source>
</evidence>
<feature type="domain" description="ABC transmembrane type-1" evidence="9">
    <location>
        <begin position="65"/>
        <end position="254"/>
    </location>
</feature>
<evidence type="ECO:0000259" key="9">
    <source>
        <dbReference type="PROSITE" id="PS50928"/>
    </source>
</evidence>
<protein>
    <submittedName>
        <fullName evidence="10">ABC transporter permease</fullName>
    </submittedName>
</protein>
<evidence type="ECO:0000256" key="6">
    <source>
        <dbReference type="ARBA" id="ARBA00022989"/>
    </source>
</evidence>
<dbReference type="Gene3D" id="1.10.3720.10">
    <property type="entry name" value="MetI-like"/>
    <property type="match status" value="1"/>
</dbReference>
<name>A0ABU2NHG2_9PSEU</name>
<dbReference type="EMBL" id="JAVREJ010000027">
    <property type="protein sequence ID" value="MDT0353206.1"/>
    <property type="molecule type" value="Genomic_DNA"/>
</dbReference>
<evidence type="ECO:0000256" key="1">
    <source>
        <dbReference type="ARBA" id="ARBA00004651"/>
    </source>
</evidence>
<keyword evidence="6 8" id="KW-1133">Transmembrane helix</keyword>
<feature type="transmembrane region" description="Helical" evidence="8">
    <location>
        <begin position="65"/>
        <end position="91"/>
    </location>
</feature>
<dbReference type="PROSITE" id="PS50928">
    <property type="entry name" value="ABC_TM1"/>
    <property type="match status" value="1"/>
</dbReference>
<gene>
    <name evidence="10" type="ORF">RM445_27205</name>
</gene>
<dbReference type="Proteomes" id="UP001183202">
    <property type="component" value="Unassembled WGS sequence"/>
</dbReference>
<evidence type="ECO:0000256" key="7">
    <source>
        <dbReference type="ARBA" id="ARBA00023136"/>
    </source>
</evidence>
<proteinExistence type="inferred from homology"/>
<comment type="similarity">
    <text evidence="2">Belongs to the binding-protein-dependent transport system permease family. CysTW subfamily.</text>
</comment>
<comment type="caution">
    <text evidence="10">The sequence shown here is derived from an EMBL/GenBank/DDBJ whole genome shotgun (WGS) entry which is preliminary data.</text>
</comment>
<keyword evidence="5 8" id="KW-0812">Transmembrane</keyword>
<feature type="transmembrane region" description="Helical" evidence="8">
    <location>
        <begin position="235"/>
        <end position="253"/>
    </location>
</feature>
<feature type="transmembrane region" description="Helical" evidence="8">
    <location>
        <begin position="178"/>
        <end position="199"/>
    </location>
</feature>